<dbReference type="GO" id="GO:0016020">
    <property type="term" value="C:membrane"/>
    <property type="evidence" value="ECO:0007669"/>
    <property type="project" value="TreeGrafter"/>
</dbReference>
<dbReference type="Pfam" id="PF00487">
    <property type="entry name" value="FA_desaturase"/>
    <property type="match status" value="1"/>
</dbReference>
<dbReference type="InterPro" id="IPR012171">
    <property type="entry name" value="Fatty_acid_desaturase"/>
</dbReference>
<dbReference type="CDD" id="cd03506">
    <property type="entry name" value="Delta6-FADS-like"/>
    <property type="match status" value="1"/>
</dbReference>
<dbReference type="AlphaFoldDB" id="A0A7I9V4K2"/>
<dbReference type="GO" id="GO:0008610">
    <property type="term" value="P:lipid biosynthetic process"/>
    <property type="evidence" value="ECO:0007669"/>
    <property type="project" value="UniProtKB-ARBA"/>
</dbReference>
<keyword evidence="3" id="KW-1185">Reference proteome</keyword>
<sequence>MAITDIPAYAHLSRDDVETIGAELDAVRREIEAVRGEADVRYLKRTIAAQRGLDVAGRLMLAGAHKRGLWWAGAATLGLSKIIENMELGHNVLHGQWDWMNDPEIHSTTWEWDTAGTSRLWKHTHNFTHHKYTNVLDMDDDVGFGVLRVTRDQPWKPVNAGNLLYNTILTLLFEYGIAIQHLELGKAARKWNRPWFDRAKFKADASEVARKIGRQTFKDYVATPLIGAPLGGKRGWRKALTAMVTANLIRNVWTNAVIFCGHFPDGAEKFTMQDVDDETQGEWYLRQMLGSANLTGGPVIDFLSGNLSYQIEHHMFPDLPSNRLREIGVRVRALCEKYDLPYTAGPLHVQYAKTWRTIAKLSLPDKYLIATSDDAPETASERMFDDTTPRIDARTGKRFGLVSARRRKRQPSATLREASLDH</sequence>
<evidence type="ECO:0000259" key="1">
    <source>
        <dbReference type="Pfam" id="PF00487"/>
    </source>
</evidence>
<name>A0A7I9V4K2_9ACTN</name>
<dbReference type="OrthoDB" id="104711at2"/>
<organism evidence="2 3">
    <name type="scientific">Gordonia spumicola</name>
    <dbReference type="NCBI Taxonomy" id="589161"/>
    <lineage>
        <taxon>Bacteria</taxon>
        <taxon>Bacillati</taxon>
        <taxon>Actinomycetota</taxon>
        <taxon>Actinomycetes</taxon>
        <taxon>Mycobacteriales</taxon>
        <taxon>Gordoniaceae</taxon>
        <taxon>Gordonia</taxon>
    </lineage>
</organism>
<dbReference type="EMBL" id="BJOV01000002">
    <property type="protein sequence ID" value="GEE00104.1"/>
    <property type="molecule type" value="Genomic_DNA"/>
</dbReference>
<reference evidence="3" key="1">
    <citation type="submission" date="2019-06" db="EMBL/GenBank/DDBJ databases">
        <title>Gordonia isolated from sludge of a wastewater treatment plant.</title>
        <authorList>
            <person name="Tamura T."/>
            <person name="Aoyama K."/>
            <person name="Kang Y."/>
            <person name="Saito S."/>
            <person name="Akiyama N."/>
            <person name="Yazawa K."/>
            <person name="Gonoi T."/>
            <person name="Mikami Y."/>
        </authorList>
    </citation>
    <scope>NUCLEOTIDE SEQUENCE [LARGE SCALE GENOMIC DNA]</scope>
    <source>
        <strain evidence="3">NBRC 107696</strain>
    </source>
</reference>
<dbReference type="PANTHER" id="PTHR19353">
    <property type="entry name" value="FATTY ACID DESATURASE 2"/>
    <property type="match status" value="1"/>
</dbReference>
<comment type="caution">
    <text evidence="2">The sequence shown here is derived from an EMBL/GenBank/DDBJ whole genome shotgun (WGS) entry which is preliminary data.</text>
</comment>
<dbReference type="PANTHER" id="PTHR19353:SF19">
    <property type="entry name" value="DELTA(5) FATTY ACID DESATURASE C-RELATED"/>
    <property type="match status" value="1"/>
</dbReference>
<dbReference type="InterPro" id="IPR005804">
    <property type="entry name" value="FA_desaturase_dom"/>
</dbReference>
<evidence type="ECO:0000313" key="2">
    <source>
        <dbReference type="EMBL" id="GEE00104.1"/>
    </source>
</evidence>
<protein>
    <submittedName>
        <fullName evidence="2">Putative fatty acid desaturase</fullName>
    </submittedName>
</protein>
<proteinExistence type="predicted"/>
<dbReference type="RefSeq" id="WP_161894043.1">
    <property type="nucleotide sequence ID" value="NZ_BJOV01000002.1"/>
</dbReference>
<gene>
    <name evidence="2" type="ORF">nbrc107696_05500</name>
</gene>
<accession>A0A7I9V4K2</accession>
<feature type="domain" description="Fatty acid desaturase" evidence="1">
    <location>
        <begin position="70"/>
        <end position="344"/>
    </location>
</feature>
<dbReference type="Proteomes" id="UP000444960">
    <property type="component" value="Unassembled WGS sequence"/>
</dbReference>
<dbReference type="GO" id="GO:0016717">
    <property type="term" value="F:oxidoreductase activity, acting on paired donors, with oxidation of a pair of donors resulting in the reduction of molecular oxygen to two molecules of water"/>
    <property type="evidence" value="ECO:0007669"/>
    <property type="project" value="TreeGrafter"/>
</dbReference>
<evidence type="ECO:0000313" key="3">
    <source>
        <dbReference type="Proteomes" id="UP000444960"/>
    </source>
</evidence>